<dbReference type="GO" id="GO:0016251">
    <property type="term" value="F:RNA polymerase II general transcription initiation factor activity"/>
    <property type="evidence" value="ECO:0007669"/>
    <property type="project" value="InterPro"/>
</dbReference>
<name>A0A395J8Z2_9HELO</name>
<dbReference type="Proteomes" id="UP000249056">
    <property type="component" value="Unassembled WGS sequence"/>
</dbReference>
<feature type="compositionally biased region" description="Polar residues" evidence="1">
    <location>
        <begin position="10"/>
        <end position="22"/>
    </location>
</feature>
<dbReference type="GO" id="GO:0051123">
    <property type="term" value="P:RNA polymerase II preinitiation complex assembly"/>
    <property type="evidence" value="ECO:0007669"/>
    <property type="project" value="TreeGrafter"/>
</dbReference>
<feature type="compositionally biased region" description="Basic residues" evidence="1">
    <location>
        <begin position="103"/>
        <end position="113"/>
    </location>
</feature>
<dbReference type="GO" id="GO:0004402">
    <property type="term" value="F:histone acetyltransferase activity"/>
    <property type="evidence" value="ECO:0007669"/>
    <property type="project" value="InterPro"/>
</dbReference>
<gene>
    <name evidence="2" type="ORF">DID88_008826</name>
</gene>
<reference evidence="2 3" key="1">
    <citation type="submission" date="2018-06" db="EMBL/GenBank/DDBJ databases">
        <title>Genome Sequence of the Brown Rot Fungal Pathogen Monilinia fructigena.</title>
        <authorList>
            <person name="Landi L."/>
            <person name="De Miccolis Angelini R.M."/>
            <person name="Pollastro S."/>
            <person name="Abate D."/>
            <person name="Faretra F."/>
            <person name="Romanazzi G."/>
        </authorList>
    </citation>
    <scope>NUCLEOTIDE SEQUENCE [LARGE SCALE GENOMIC DNA]</scope>
    <source>
        <strain evidence="2 3">Mfrg269</strain>
    </source>
</reference>
<proteinExistence type="predicted"/>
<sequence>MPTPAPYDDSFSQVSRASNMDNPSGKFMRITRKIKVGNFGQTEEQIETVKDMRVWKEYIKRKKMMEAANSDVYSIIPSGDAELDRATQQQVQMELDRLERNKDRRHAREKQKSKQSMAGQQILNPDSPGPSGSPISSIEKPSGTTRKCANCGQTGHIKTNKKLCPLLNGTQETRRWHT</sequence>
<evidence type="ECO:0000256" key="1">
    <source>
        <dbReference type="SAM" id="MobiDB-lite"/>
    </source>
</evidence>
<dbReference type="PANTHER" id="PTHR13900">
    <property type="entry name" value="TRANSCRIPTION INITIATION FACTOR TFIID"/>
    <property type="match status" value="1"/>
</dbReference>
<keyword evidence="3" id="KW-1185">Reference proteome</keyword>
<evidence type="ECO:0008006" key="4">
    <source>
        <dbReference type="Google" id="ProtNLM"/>
    </source>
</evidence>
<dbReference type="InterPro" id="IPR040240">
    <property type="entry name" value="TAF1"/>
</dbReference>
<dbReference type="GO" id="GO:0017025">
    <property type="term" value="F:TBP-class protein binding"/>
    <property type="evidence" value="ECO:0007669"/>
    <property type="project" value="InterPro"/>
</dbReference>
<dbReference type="OrthoDB" id="5752at2759"/>
<evidence type="ECO:0000313" key="3">
    <source>
        <dbReference type="Proteomes" id="UP000249056"/>
    </source>
</evidence>
<protein>
    <recommendedName>
        <fullName evidence="4">Zinc knuckle domain-containing protein</fullName>
    </recommendedName>
</protein>
<feature type="region of interest" description="Disordered" evidence="1">
    <location>
        <begin position="95"/>
        <end position="147"/>
    </location>
</feature>
<evidence type="ECO:0000313" key="2">
    <source>
        <dbReference type="EMBL" id="RAL68113.1"/>
    </source>
</evidence>
<organism evidence="2 3">
    <name type="scientific">Monilinia fructigena</name>
    <dbReference type="NCBI Taxonomy" id="38457"/>
    <lineage>
        <taxon>Eukaryota</taxon>
        <taxon>Fungi</taxon>
        <taxon>Dikarya</taxon>
        <taxon>Ascomycota</taxon>
        <taxon>Pezizomycotina</taxon>
        <taxon>Leotiomycetes</taxon>
        <taxon>Helotiales</taxon>
        <taxon>Sclerotiniaceae</taxon>
        <taxon>Monilinia</taxon>
    </lineage>
</organism>
<dbReference type="GO" id="GO:0005669">
    <property type="term" value="C:transcription factor TFIID complex"/>
    <property type="evidence" value="ECO:0007669"/>
    <property type="project" value="InterPro"/>
</dbReference>
<comment type="caution">
    <text evidence="2">The sequence shown here is derived from an EMBL/GenBank/DDBJ whole genome shotgun (WGS) entry which is preliminary data.</text>
</comment>
<dbReference type="EMBL" id="QKRW01000002">
    <property type="protein sequence ID" value="RAL68113.1"/>
    <property type="molecule type" value="Genomic_DNA"/>
</dbReference>
<dbReference type="AlphaFoldDB" id="A0A395J8Z2"/>
<accession>A0A395J8Z2</accession>
<dbReference type="PANTHER" id="PTHR13900:SF0">
    <property type="entry name" value="TRANSCRIPTION INITIATION FACTOR TFIID SUBUNIT 1"/>
    <property type="match status" value="1"/>
</dbReference>
<feature type="compositionally biased region" description="Polar residues" evidence="1">
    <location>
        <begin position="114"/>
        <end position="124"/>
    </location>
</feature>
<feature type="region of interest" description="Disordered" evidence="1">
    <location>
        <begin position="1"/>
        <end position="25"/>
    </location>
</feature>
<feature type="compositionally biased region" description="Low complexity" evidence="1">
    <location>
        <begin position="125"/>
        <end position="143"/>
    </location>
</feature>